<evidence type="ECO:0000256" key="11">
    <source>
        <dbReference type="ARBA" id="ARBA00022838"/>
    </source>
</evidence>
<feature type="compositionally biased region" description="Basic and acidic residues" evidence="19">
    <location>
        <begin position="133"/>
        <end position="161"/>
    </location>
</feature>
<evidence type="ECO:0000256" key="5">
    <source>
        <dbReference type="ARBA" id="ARBA00022454"/>
    </source>
</evidence>
<dbReference type="GO" id="GO:0051301">
    <property type="term" value="P:cell division"/>
    <property type="evidence" value="ECO:0007669"/>
    <property type="project" value="UniProtKB-KW"/>
</dbReference>
<feature type="compositionally biased region" description="Basic and acidic residues" evidence="19">
    <location>
        <begin position="33"/>
        <end position="50"/>
    </location>
</feature>
<evidence type="ECO:0000256" key="18">
    <source>
        <dbReference type="ARBA" id="ARBA00044358"/>
    </source>
</evidence>
<keyword evidence="15" id="KW-0131">Cell cycle</keyword>
<evidence type="ECO:0000313" key="20">
    <source>
        <dbReference type="EMBL" id="ERF77108.1"/>
    </source>
</evidence>
<keyword evidence="12" id="KW-0175">Coiled coil</keyword>
<evidence type="ECO:0000256" key="14">
    <source>
        <dbReference type="ARBA" id="ARBA00023242"/>
    </source>
</evidence>
<keyword evidence="9" id="KW-0498">Mitosis</keyword>
<evidence type="ECO:0000256" key="6">
    <source>
        <dbReference type="ARBA" id="ARBA00022490"/>
    </source>
</evidence>
<dbReference type="GO" id="GO:0000278">
    <property type="term" value="P:mitotic cell cycle"/>
    <property type="evidence" value="ECO:0007669"/>
    <property type="project" value="InterPro"/>
</dbReference>
<dbReference type="PANTHER" id="PTHR28216:SF1">
    <property type="entry name" value="DASH COMPLEX SUBUNIT DUO1"/>
    <property type="match status" value="1"/>
</dbReference>
<proteinExistence type="inferred from homology"/>
<keyword evidence="21" id="KW-1185">Reference proteome</keyword>
<dbReference type="InterPro" id="IPR013960">
    <property type="entry name" value="DASH_Duo1"/>
</dbReference>
<dbReference type="GO" id="GO:0072686">
    <property type="term" value="C:mitotic spindle"/>
    <property type="evidence" value="ECO:0007669"/>
    <property type="project" value="InterPro"/>
</dbReference>
<gene>
    <name evidence="20" type="ORF">EPUS_08675</name>
</gene>
<dbReference type="eggNOG" id="ENOG502SCC0">
    <property type="taxonomic scope" value="Eukaryota"/>
</dbReference>
<feature type="compositionally biased region" description="Basic and acidic residues" evidence="19">
    <location>
        <begin position="271"/>
        <end position="280"/>
    </location>
</feature>
<keyword evidence="14" id="KW-0539">Nucleus</keyword>
<sequence length="280" mass="30459">MAQDELDIDDDLGASPSKPRLVPHSSQKNAQPRNRETPQEKQDAREEGLRQELQTVRKVNEAIEGAIESLAKARNSMKTISTTVHSASSLLQTWTAILSQTEHNQRLILNPSWHGSSQDLADSEQETLLKQQAAERRECEEQERRAEAARKAEADERRRAESAAAKLPRSGARGRGRGVGSRGSGAAGGIYQTADNTSYVSEGGRGRGSGRGMPRGSSTTSRRTTSGIGRGVGSKLEDVSCGLDSLIEQKGPWFQTSRAKKSMQLSASPKYTEKDMLNKA</sequence>
<reference evidence="21" key="1">
    <citation type="journal article" date="2014" name="BMC Genomics">
        <title>Genome characteristics reveal the impact of lichenization on lichen-forming fungus Endocarpon pusillum Hedwig (Verrucariales, Ascomycota).</title>
        <authorList>
            <person name="Wang Y.-Y."/>
            <person name="Liu B."/>
            <person name="Zhang X.-Y."/>
            <person name="Zhou Q.-M."/>
            <person name="Zhang T."/>
            <person name="Li H."/>
            <person name="Yu Y.-F."/>
            <person name="Zhang X.-L."/>
            <person name="Hao X.-Y."/>
            <person name="Wang M."/>
            <person name="Wang L."/>
            <person name="Wei J.-C."/>
        </authorList>
    </citation>
    <scope>NUCLEOTIDE SEQUENCE [LARGE SCALE GENOMIC DNA]</scope>
    <source>
        <strain evidence="21">Z07020 / HMAS-L-300199</strain>
    </source>
</reference>
<comment type="similarity">
    <text evidence="4">Belongs to the DASH complex DUO1 family.</text>
</comment>
<dbReference type="AlphaFoldDB" id="U1GX68"/>
<keyword evidence="11" id="KW-0995">Kinetochore</keyword>
<dbReference type="Proteomes" id="UP000019373">
    <property type="component" value="Unassembled WGS sequence"/>
</dbReference>
<evidence type="ECO:0000256" key="12">
    <source>
        <dbReference type="ARBA" id="ARBA00023054"/>
    </source>
</evidence>
<dbReference type="OrthoDB" id="5599235at2759"/>
<feature type="compositionally biased region" description="Low complexity" evidence="19">
    <location>
        <begin position="162"/>
        <end position="171"/>
    </location>
</feature>
<evidence type="ECO:0000256" key="17">
    <source>
        <dbReference type="ARBA" id="ARBA00044152"/>
    </source>
</evidence>
<evidence type="ECO:0000256" key="10">
    <source>
        <dbReference type="ARBA" id="ARBA00022829"/>
    </source>
</evidence>
<evidence type="ECO:0000256" key="15">
    <source>
        <dbReference type="ARBA" id="ARBA00023306"/>
    </source>
</evidence>
<feature type="compositionally biased region" description="Acidic residues" evidence="19">
    <location>
        <begin position="1"/>
        <end position="12"/>
    </location>
</feature>
<keyword evidence="6" id="KW-0963">Cytoplasm</keyword>
<dbReference type="GO" id="GO:0005874">
    <property type="term" value="C:microtubule"/>
    <property type="evidence" value="ECO:0007669"/>
    <property type="project" value="UniProtKB-KW"/>
</dbReference>
<evidence type="ECO:0000256" key="19">
    <source>
        <dbReference type="SAM" id="MobiDB-lite"/>
    </source>
</evidence>
<feature type="region of interest" description="Disordered" evidence="19">
    <location>
        <begin position="1"/>
        <end position="53"/>
    </location>
</feature>
<dbReference type="EMBL" id="KE720660">
    <property type="protein sequence ID" value="ERF77108.1"/>
    <property type="molecule type" value="Genomic_DNA"/>
</dbReference>
<dbReference type="OMA" id="QWQGASQ"/>
<accession>U1GX68</accession>
<feature type="compositionally biased region" description="Low complexity" evidence="19">
    <location>
        <begin position="214"/>
        <end position="227"/>
    </location>
</feature>
<dbReference type="PANTHER" id="PTHR28216">
    <property type="entry name" value="DASH COMPLEX SUBUNIT DUO1"/>
    <property type="match status" value="1"/>
</dbReference>
<feature type="region of interest" description="Disordered" evidence="19">
    <location>
        <begin position="115"/>
        <end position="235"/>
    </location>
</feature>
<dbReference type="HOGENOM" id="CLU_074400_1_0_1"/>
<feature type="compositionally biased region" description="Polar residues" evidence="19">
    <location>
        <begin position="115"/>
        <end position="130"/>
    </location>
</feature>
<keyword evidence="5" id="KW-0158">Chromosome</keyword>
<dbReference type="GO" id="GO:0042729">
    <property type="term" value="C:DASH complex"/>
    <property type="evidence" value="ECO:0007669"/>
    <property type="project" value="InterPro"/>
</dbReference>
<evidence type="ECO:0000256" key="1">
    <source>
        <dbReference type="ARBA" id="ARBA00004123"/>
    </source>
</evidence>
<keyword evidence="7" id="KW-0132">Cell division</keyword>
<keyword evidence="8" id="KW-0493">Microtubule</keyword>
<evidence type="ECO:0000256" key="2">
    <source>
        <dbReference type="ARBA" id="ARBA00004186"/>
    </source>
</evidence>
<evidence type="ECO:0000313" key="21">
    <source>
        <dbReference type="Proteomes" id="UP000019373"/>
    </source>
</evidence>
<evidence type="ECO:0000256" key="4">
    <source>
        <dbReference type="ARBA" id="ARBA00005366"/>
    </source>
</evidence>
<dbReference type="RefSeq" id="XP_007785559.1">
    <property type="nucleotide sequence ID" value="XM_007787369.1"/>
</dbReference>
<keyword evidence="13" id="KW-0206">Cytoskeleton</keyword>
<feature type="compositionally biased region" description="Gly residues" evidence="19">
    <location>
        <begin position="177"/>
        <end position="188"/>
    </location>
</feature>
<organism evidence="20 21">
    <name type="scientific">Endocarpon pusillum (strain Z07020 / HMAS-L-300199)</name>
    <name type="common">Lichen-forming fungus</name>
    <dbReference type="NCBI Taxonomy" id="1263415"/>
    <lineage>
        <taxon>Eukaryota</taxon>
        <taxon>Fungi</taxon>
        <taxon>Dikarya</taxon>
        <taxon>Ascomycota</taxon>
        <taxon>Pezizomycotina</taxon>
        <taxon>Eurotiomycetes</taxon>
        <taxon>Chaetothyriomycetidae</taxon>
        <taxon>Verrucariales</taxon>
        <taxon>Verrucariaceae</taxon>
        <taxon>Endocarpon</taxon>
    </lineage>
</organism>
<comment type="subcellular location">
    <subcellularLocation>
        <location evidence="3">Chromosome</location>
        <location evidence="3">Centromere</location>
        <location evidence="3">Kinetochore</location>
    </subcellularLocation>
    <subcellularLocation>
        <location evidence="2">Cytoplasm</location>
        <location evidence="2">Cytoskeleton</location>
        <location evidence="2">Spindle</location>
    </subcellularLocation>
    <subcellularLocation>
        <location evidence="1">Nucleus</location>
    </subcellularLocation>
</comment>
<name>U1GX68_ENDPU</name>
<dbReference type="GO" id="GO:0007059">
    <property type="term" value="P:chromosome segregation"/>
    <property type="evidence" value="ECO:0007669"/>
    <property type="project" value="UniProtKB-KW"/>
</dbReference>
<keyword evidence="16" id="KW-0137">Centromere</keyword>
<evidence type="ECO:0000256" key="7">
    <source>
        <dbReference type="ARBA" id="ARBA00022618"/>
    </source>
</evidence>
<dbReference type="GeneID" id="19243522"/>
<keyword evidence="10" id="KW-0159">Chromosome partition</keyword>
<protein>
    <recommendedName>
        <fullName evidence="17">DASH complex subunit DUO1</fullName>
    </recommendedName>
    <alternativeName>
        <fullName evidence="18">Outer kinetochore protein DUO1</fullName>
    </alternativeName>
</protein>
<dbReference type="Pfam" id="PF08651">
    <property type="entry name" value="DASH_Duo1"/>
    <property type="match status" value="1"/>
</dbReference>
<evidence type="ECO:0000256" key="8">
    <source>
        <dbReference type="ARBA" id="ARBA00022701"/>
    </source>
</evidence>
<evidence type="ECO:0000256" key="3">
    <source>
        <dbReference type="ARBA" id="ARBA00004629"/>
    </source>
</evidence>
<evidence type="ECO:0000256" key="9">
    <source>
        <dbReference type="ARBA" id="ARBA00022776"/>
    </source>
</evidence>
<feature type="region of interest" description="Disordered" evidence="19">
    <location>
        <begin position="257"/>
        <end position="280"/>
    </location>
</feature>
<evidence type="ECO:0000256" key="13">
    <source>
        <dbReference type="ARBA" id="ARBA00023212"/>
    </source>
</evidence>
<evidence type="ECO:0000256" key="16">
    <source>
        <dbReference type="ARBA" id="ARBA00023328"/>
    </source>
</evidence>